<dbReference type="OrthoDB" id="9808602at2"/>
<evidence type="ECO:0000313" key="4">
    <source>
        <dbReference type="EMBL" id="ADQ79268.1"/>
    </source>
</evidence>
<evidence type="ECO:0000259" key="3">
    <source>
        <dbReference type="Pfam" id="PF02397"/>
    </source>
</evidence>
<dbReference type="HOGENOM" id="CLU_026901_0_0_10"/>
<sequence>MRVLYKPAYFYLIIDILILILTLYVVLDWFPLTTNSPFSKYSLPSIFYILQWVLISYLIQRYKPLRRQQFYQITLRLFYVSLLNALIFMGLIHYYFKPYSGFVLLATTVLTFLVNYIFLSFYYAYKLAVDYNEVNLKPSKERINANVIPESDIDEASYAQLQSTIRAHSTSGVLKFLENNLNLRSGNTLVYVNNDVENLRMYPNYRYSTIIQLERLNNVRNINKKLTIINEKLPDDGLFVCCFESKSTRKKTILRKYPNVINRIVYIFYYLFKRVMPKVFLTRNLYYFLSKGNDRVFSKAEVLGRLYCSGFMVVMEKKVCHLTYVLAKRVKNPETTQKRIYGPLIRLRRYGKDAEMIQVYKLRTMHPFSEYLQSYIYERNYLKDDGKFNKDIRITTVGRIMRRYWIDELPMFFNLFNGEMKLVGVRPLSKQYFGLYNEELQKKRVKFKPGLLPPFYADLPRTLDEIQKSEMDYLTACETDGTMITDMRYLIQILKNILIKRARSA</sequence>
<reference key="1">
    <citation type="submission" date="2010-11" db="EMBL/GenBank/DDBJ databases">
        <title>The complete genome of Paludibacter propionicigenes DSM 17365.</title>
        <authorList>
            <consortium name="US DOE Joint Genome Institute (JGI-PGF)"/>
            <person name="Lucas S."/>
            <person name="Copeland A."/>
            <person name="Lapidus A."/>
            <person name="Bruce D."/>
            <person name="Goodwin L."/>
            <person name="Pitluck S."/>
            <person name="Kyrpides N."/>
            <person name="Mavromatis K."/>
            <person name="Ivanova N."/>
            <person name="Munk A.C."/>
            <person name="Brettin T."/>
            <person name="Detter J.C."/>
            <person name="Han C."/>
            <person name="Tapia R."/>
            <person name="Land M."/>
            <person name="Hauser L."/>
            <person name="Markowitz V."/>
            <person name="Cheng J.-F."/>
            <person name="Hugenholtz P."/>
            <person name="Woyke T."/>
            <person name="Wu D."/>
            <person name="Gronow S."/>
            <person name="Wellnitz S."/>
            <person name="Brambilla E."/>
            <person name="Klenk H.-P."/>
            <person name="Eisen J.A."/>
        </authorList>
    </citation>
    <scope>NUCLEOTIDE SEQUENCE</scope>
    <source>
        <strain>WB4</strain>
    </source>
</reference>
<dbReference type="AlphaFoldDB" id="E4T3H4"/>
<dbReference type="InterPro" id="IPR003362">
    <property type="entry name" value="Bact_transf"/>
</dbReference>
<dbReference type="eggNOG" id="COG2148">
    <property type="taxonomic scope" value="Bacteria"/>
</dbReference>
<accession>E4T3H4</accession>
<keyword evidence="2" id="KW-0472">Membrane</keyword>
<evidence type="ECO:0000256" key="2">
    <source>
        <dbReference type="SAM" id="Phobius"/>
    </source>
</evidence>
<name>E4T3H4_PALPW</name>
<feature type="transmembrane region" description="Helical" evidence="2">
    <location>
        <begin position="77"/>
        <end position="96"/>
    </location>
</feature>
<keyword evidence="4" id="KW-0808">Transferase</keyword>
<dbReference type="RefSeq" id="WP_013444637.1">
    <property type="nucleotide sequence ID" value="NC_014734.1"/>
</dbReference>
<feature type="transmembrane region" description="Helical" evidence="2">
    <location>
        <begin position="102"/>
        <end position="125"/>
    </location>
</feature>
<proteinExistence type="inferred from homology"/>
<evidence type="ECO:0000256" key="1">
    <source>
        <dbReference type="ARBA" id="ARBA00006464"/>
    </source>
</evidence>
<feature type="transmembrane region" description="Helical" evidence="2">
    <location>
        <begin position="41"/>
        <end position="59"/>
    </location>
</feature>
<dbReference type="GO" id="GO:0016780">
    <property type="term" value="F:phosphotransferase activity, for other substituted phosphate groups"/>
    <property type="evidence" value="ECO:0007669"/>
    <property type="project" value="TreeGrafter"/>
</dbReference>
<dbReference type="Proteomes" id="UP000008718">
    <property type="component" value="Chromosome"/>
</dbReference>
<gene>
    <name evidence="4" type="ordered locus">Palpr_1120</name>
</gene>
<dbReference type="STRING" id="694427.Palpr_1120"/>
<dbReference type="PANTHER" id="PTHR30576">
    <property type="entry name" value="COLANIC BIOSYNTHESIS UDP-GLUCOSE LIPID CARRIER TRANSFERASE"/>
    <property type="match status" value="1"/>
</dbReference>
<keyword evidence="5" id="KW-1185">Reference proteome</keyword>
<dbReference type="EMBL" id="CP002345">
    <property type="protein sequence ID" value="ADQ79268.1"/>
    <property type="molecule type" value="Genomic_DNA"/>
</dbReference>
<keyword evidence="2" id="KW-0812">Transmembrane</keyword>
<organism evidence="4 5">
    <name type="scientific">Paludibacter propionicigenes (strain DSM 17365 / JCM 13257 / WB4)</name>
    <dbReference type="NCBI Taxonomy" id="694427"/>
    <lineage>
        <taxon>Bacteria</taxon>
        <taxon>Pseudomonadati</taxon>
        <taxon>Bacteroidota</taxon>
        <taxon>Bacteroidia</taxon>
        <taxon>Bacteroidales</taxon>
        <taxon>Paludibacteraceae</taxon>
        <taxon>Paludibacter</taxon>
    </lineage>
</organism>
<feature type="transmembrane region" description="Helical" evidence="2">
    <location>
        <begin position="9"/>
        <end position="29"/>
    </location>
</feature>
<dbReference type="KEGG" id="ppn:Palpr_1120"/>
<reference evidence="4 5" key="2">
    <citation type="journal article" date="2011" name="Stand. Genomic Sci.">
        <title>Complete genome sequence of Paludibacter propionicigenes type strain (WB4).</title>
        <authorList>
            <person name="Gronow S."/>
            <person name="Munk C."/>
            <person name="Lapidus A."/>
            <person name="Nolan M."/>
            <person name="Lucas S."/>
            <person name="Hammon N."/>
            <person name="Deshpande S."/>
            <person name="Cheng J.F."/>
            <person name="Tapia R."/>
            <person name="Han C."/>
            <person name="Goodwin L."/>
            <person name="Pitluck S."/>
            <person name="Liolios K."/>
            <person name="Ivanova N."/>
            <person name="Mavromatis K."/>
            <person name="Mikhailova N."/>
            <person name="Pati A."/>
            <person name="Chen A."/>
            <person name="Palaniappan K."/>
            <person name="Land M."/>
            <person name="Hauser L."/>
            <person name="Chang Y.J."/>
            <person name="Jeffries C.D."/>
            <person name="Brambilla E."/>
            <person name="Rohde M."/>
            <person name="Goker M."/>
            <person name="Detter J.C."/>
            <person name="Woyke T."/>
            <person name="Bristow J."/>
            <person name="Eisen J.A."/>
            <person name="Markowitz V."/>
            <person name="Hugenholtz P."/>
            <person name="Kyrpides N.C."/>
            <person name="Klenk H.P."/>
        </authorList>
    </citation>
    <scope>NUCLEOTIDE SEQUENCE [LARGE SCALE GENOMIC DNA]</scope>
    <source>
        <strain evidence="5">DSM 17365 / JCM 13257 / WB4</strain>
    </source>
</reference>
<evidence type="ECO:0000313" key="5">
    <source>
        <dbReference type="Proteomes" id="UP000008718"/>
    </source>
</evidence>
<dbReference type="PANTHER" id="PTHR30576:SF0">
    <property type="entry name" value="UNDECAPRENYL-PHOSPHATE N-ACETYLGALACTOSAMINYL 1-PHOSPHATE TRANSFERASE-RELATED"/>
    <property type="match status" value="1"/>
</dbReference>
<dbReference type="Pfam" id="PF02397">
    <property type="entry name" value="Bac_transf"/>
    <property type="match status" value="1"/>
</dbReference>
<keyword evidence="2" id="KW-1133">Transmembrane helix</keyword>
<protein>
    <submittedName>
        <fullName evidence="4">Sugar transferase</fullName>
    </submittedName>
</protein>
<feature type="domain" description="Bacterial sugar transferase" evidence="3">
    <location>
        <begin position="344"/>
        <end position="494"/>
    </location>
</feature>
<comment type="similarity">
    <text evidence="1">Belongs to the bacterial sugar transferase family.</text>
</comment>